<dbReference type="STRING" id="410764.GA0061103_1349"/>
<protein>
    <submittedName>
        <fullName evidence="5">Transcriptional regulator, LacI family</fullName>
    </submittedName>
</protein>
<dbReference type="RefSeq" id="WP_092706458.1">
    <property type="nucleotide sequence ID" value="NZ_FMAG01000001.1"/>
</dbReference>
<dbReference type="EMBL" id="FMAG01000001">
    <property type="protein sequence ID" value="SCB09327.1"/>
    <property type="molecule type" value="Genomic_DNA"/>
</dbReference>
<dbReference type="InterPro" id="IPR000843">
    <property type="entry name" value="HTH_LacI"/>
</dbReference>
<evidence type="ECO:0000313" key="6">
    <source>
        <dbReference type="Proteomes" id="UP000199101"/>
    </source>
</evidence>
<dbReference type="AlphaFoldDB" id="A0A1C3U1J0"/>
<keyword evidence="6" id="KW-1185">Reference proteome</keyword>
<dbReference type="PANTHER" id="PTHR30146">
    <property type="entry name" value="LACI-RELATED TRANSCRIPTIONAL REPRESSOR"/>
    <property type="match status" value="1"/>
</dbReference>
<dbReference type="InterPro" id="IPR010982">
    <property type="entry name" value="Lambda_DNA-bd_dom_sf"/>
</dbReference>
<dbReference type="Pfam" id="PF13377">
    <property type="entry name" value="Peripla_BP_3"/>
    <property type="match status" value="1"/>
</dbReference>
<dbReference type="Pfam" id="PF00356">
    <property type="entry name" value="LacI"/>
    <property type="match status" value="1"/>
</dbReference>
<keyword evidence="1" id="KW-0805">Transcription regulation</keyword>
<dbReference type="SUPFAM" id="SSF47413">
    <property type="entry name" value="lambda repressor-like DNA-binding domains"/>
    <property type="match status" value="1"/>
</dbReference>
<dbReference type="PANTHER" id="PTHR30146:SF109">
    <property type="entry name" value="HTH-TYPE TRANSCRIPTIONAL REGULATOR GALS"/>
    <property type="match status" value="1"/>
</dbReference>
<name>A0A1C3U1J0_9HYPH</name>
<reference evidence="6" key="1">
    <citation type="submission" date="2016-08" db="EMBL/GenBank/DDBJ databases">
        <authorList>
            <person name="Varghese N."/>
            <person name="Submissions Spin"/>
        </authorList>
    </citation>
    <scope>NUCLEOTIDE SEQUENCE [LARGE SCALE GENOMIC DNA]</scope>
    <source>
        <strain evidence="6">HAMBI 2975</strain>
    </source>
</reference>
<dbReference type="SUPFAM" id="SSF53822">
    <property type="entry name" value="Periplasmic binding protein-like I"/>
    <property type="match status" value="1"/>
</dbReference>
<evidence type="ECO:0000256" key="2">
    <source>
        <dbReference type="ARBA" id="ARBA00023125"/>
    </source>
</evidence>
<gene>
    <name evidence="5" type="ORF">GA0061103_1349</name>
</gene>
<dbReference type="SMART" id="SM00354">
    <property type="entry name" value="HTH_LACI"/>
    <property type="match status" value="1"/>
</dbReference>
<evidence type="ECO:0000256" key="3">
    <source>
        <dbReference type="ARBA" id="ARBA00023163"/>
    </source>
</evidence>
<evidence type="ECO:0000259" key="4">
    <source>
        <dbReference type="PROSITE" id="PS50932"/>
    </source>
</evidence>
<dbReference type="Gene3D" id="1.10.260.40">
    <property type="entry name" value="lambda repressor-like DNA-binding domains"/>
    <property type="match status" value="1"/>
</dbReference>
<accession>A0A1C3U1J0</accession>
<organism evidence="5 6">
    <name type="scientific">Rhizobium multihospitium</name>
    <dbReference type="NCBI Taxonomy" id="410764"/>
    <lineage>
        <taxon>Bacteria</taxon>
        <taxon>Pseudomonadati</taxon>
        <taxon>Pseudomonadota</taxon>
        <taxon>Alphaproteobacteria</taxon>
        <taxon>Hyphomicrobiales</taxon>
        <taxon>Rhizobiaceae</taxon>
        <taxon>Rhizobium/Agrobacterium group</taxon>
        <taxon>Rhizobium</taxon>
    </lineage>
</organism>
<evidence type="ECO:0000313" key="5">
    <source>
        <dbReference type="EMBL" id="SCB09327.1"/>
    </source>
</evidence>
<dbReference type="CDD" id="cd06267">
    <property type="entry name" value="PBP1_LacI_sugar_binding-like"/>
    <property type="match status" value="1"/>
</dbReference>
<dbReference type="InterPro" id="IPR046335">
    <property type="entry name" value="LacI/GalR-like_sensor"/>
</dbReference>
<dbReference type="Gene3D" id="3.40.50.2300">
    <property type="match status" value="2"/>
</dbReference>
<dbReference type="CDD" id="cd01392">
    <property type="entry name" value="HTH_LacI"/>
    <property type="match status" value="1"/>
</dbReference>
<evidence type="ECO:0000256" key="1">
    <source>
        <dbReference type="ARBA" id="ARBA00023015"/>
    </source>
</evidence>
<dbReference type="InterPro" id="IPR028082">
    <property type="entry name" value="Peripla_BP_I"/>
</dbReference>
<dbReference type="Proteomes" id="UP000199101">
    <property type="component" value="Unassembled WGS sequence"/>
</dbReference>
<dbReference type="GO" id="GO:0003700">
    <property type="term" value="F:DNA-binding transcription factor activity"/>
    <property type="evidence" value="ECO:0007669"/>
    <property type="project" value="TreeGrafter"/>
</dbReference>
<keyword evidence="3" id="KW-0804">Transcription</keyword>
<dbReference type="GO" id="GO:0000976">
    <property type="term" value="F:transcription cis-regulatory region binding"/>
    <property type="evidence" value="ECO:0007669"/>
    <property type="project" value="TreeGrafter"/>
</dbReference>
<feature type="domain" description="HTH lacI-type" evidence="4">
    <location>
        <begin position="6"/>
        <end position="60"/>
    </location>
</feature>
<dbReference type="OrthoDB" id="7946617at2"/>
<keyword evidence="2" id="KW-0238">DNA-binding</keyword>
<sequence>MAKPAARLKDIADKTGFSVNTVSLALRGSSRIPPETRTLIADVARELNYLPNYVATSLVRRETRSIGLILTDLSNPVLTAVAQAVEGELSKRGYTTLFATSNNDIAVEERMIETFRARRADGMLVFPCSHRRLDHIRKLRARNYPVVLLVGDPDAGIDAVCMDERMGAYKAVAHLLGSGHRRIVIIDGGTKLGNSEKLEGYMQAYRDAGADIDTALFIKPSGHSVAHGYWAADAIFSQRLGASAIFATNDSLALGVLRYCARNGIRVPDDVALMGFDNIEFGEYAVTPISTVDYNVERVSAMAVERVVDLIGAEADLPPPRVTLIEPDLLIRQSSNSTIRS</sequence>
<proteinExistence type="predicted"/>
<dbReference type="PROSITE" id="PS50932">
    <property type="entry name" value="HTH_LACI_2"/>
    <property type="match status" value="1"/>
</dbReference>